<evidence type="ECO:0000313" key="2">
    <source>
        <dbReference type="EMBL" id="OMO70013.1"/>
    </source>
</evidence>
<comment type="caution">
    <text evidence="2">The sequence shown here is derived from an EMBL/GenBank/DDBJ whole genome shotgun (WGS) entry which is preliminary data.</text>
</comment>
<sequence>MSGSRGTANNVRKSYSEELEEEKGDSNKPINTQG</sequence>
<dbReference type="Proteomes" id="UP000187203">
    <property type="component" value="Unassembled WGS sequence"/>
</dbReference>
<reference evidence="3" key="1">
    <citation type="submission" date="2013-09" db="EMBL/GenBank/DDBJ databases">
        <title>Corchorus olitorius genome sequencing.</title>
        <authorList>
            <person name="Alam M."/>
            <person name="Haque M.S."/>
            <person name="Islam M.S."/>
            <person name="Emdad E.M."/>
            <person name="Islam M.M."/>
            <person name="Ahmed B."/>
            <person name="Halim A."/>
            <person name="Hossen Q.M.M."/>
            <person name="Hossain M.Z."/>
            <person name="Ahmed R."/>
            <person name="Khan M.M."/>
            <person name="Islam R."/>
            <person name="Rashid M.M."/>
            <person name="Khan S.A."/>
            <person name="Rahman M.S."/>
            <person name="Alam M."/>
            <person name="Yahiya A.S."/>
            <person name="Khan M.S."/>
            <person name="Azam M.S."/>
            <person name="Haque T."/>
            <person name="Lashkar M.Z.H."/>
            <person name="Akhand A.I."/>
            <person name="Morshed G."/>
            <person name="Roy S."/>
            <person name="Uddin K.S."/>
            <person name="Rabeya T."/>
            <person name="Hossain A.S."/>
            <person name="Chowdhury A."/>
            <person name="Snigdha A.R."/>
            <person name="Mortoza M.S."/>
            <person name="Matin S.A."/>
            <person name="Hoque S.M.E."/>
            <person name="Islam M.K."/>
            <person name="Roy D.K."/>
            <person name="Haider R."/>
            <person name="Moosa M.M."/>
            <person name="Elias S.M."/>
            <person name="Hasan A.M."/>
            <person name="Jahan S."/>
            <person name="Shafiuddin M."/>
            <person name="Mahmood N."/>
            <person name="Shommy N.S."/>
        </authorList>
    </citation>
    <scope>NUCLEOTIDE SEQUENCE [LARGE SCALE GENOMIC DNA]</scope>
    <source>
        <strain evidence="3">cv. O-4</strain>
    </source>
</reference>
<protein>
    <submittedName>
        <fullName evidence="2">Uncharacterized protein</fullName>
    </submittedName>
</protein>
<dbReference type="EMBL" id="AWUE01020075">
    <property type="protein sequence ID" value="OMO70013.1"/>
    <property type="molecule type" value="Genomic_DNA"/>
</dbReference>
<feature type="region of interest" description="Disordered" evidence="1">
    <location>
        <begin position="1"/>
        <end position="34"/>
    </location>
</feature>
<accession>A0A1R3HI95</accession>
<evidence type="ECO:0000256" key="1">
    <source>
        <dbReference type="SAM" id="MobiDB-lite"/>
    </source>
</evidence>
<feature type="compositionally biased region" description="Polar residues" evidence="1">
    <location>
        <begin position="1"/>
        <end position="13"/>
    </location>
</feature>
<proteinExistence type="predicted"/>
<evidence type="ECO:0000313" key="3">
    <source>
        <dbReference type="Proteomes" id="UP000187203"/>
    </source>
</evidence>
<gene>
    <name evidence="2" type="ORF">COLO4_28819</name>
</gene>
<dbReference type="AlphaFoldDB" id="A0A1R3HI95"/>
<keyword evidence="3" id="KW-1185">Reference proteome</keyword>
<name>A0A1R3HI95_9ROSI</name>
<organism evidence="2 3">
    <name type="scientific">Corchorus olitorius</name>
    <dbReference type="NCBI Taxonomy" id="93759"/>
    <lineage>
        <taxon>Eukaryota</taxon>
        <taxon>Viridiplantae</taxon>
        <taxon>Streptophyta</taxon>
        <taxon>Embryophyta</taxon>
        <taxon>Tracheophyta</taxon>
        <taxon>Spermatophyta</taxon>
        <taxon>Magnoliopsida</taxon>
        <taxon>eudicotyledons</taxon>
        <taxon>Gunneridae</taxon>
        <taxon>Pentapetalae</taxon>
        <taxon>rosids</taxon>
        <taxon>malvids</taxon>
        <taxon>Malvales</taxon>
        <taxon>Malvaceae</taxon>
        <taxon>Grewioideae</taxon>
        <taxon>Apeibeae</taxon>
        <taxon>Corchorus</taxon>
    </lineage>
</organism>